<evidence type="ECO:0000256" key="4">
    <source>
        <dbReference type="ARBA" id="ARBA00022842"/>
    </source>
</evidence>
<dbReference type="OrthoDB" id="9788295at2"/>
<keyword evidence="6" id="KW-0342">GTP-binding</keyword>
<proteinExistence type="predicted"/>
<dbReference type="PANTHER" id="PTHR47917:SF1">
    <property type="entry name" value="COENZYME F420:L-GLUTAMATE LIGASE"/>
    <property type="match status" value="1"/>
</dbReference>
<dbReference type="NCBIfam" id="TIGR01916">
    <property type="entry name" value="F420_cofE"/>
    <property type="match status" value="1"/>
</dbReference>
<sequence length="260" mass="27642">MKAPRLTLIALPGLPEVCAGDHLAELILAAMDGAELSFQAGDVLTVAQKIVSKAEGRTRRISEITPSAQAIEIAEKCQKDPRKVQAILDETNGDKSTAIVRIAEGVLIVRHQQGWVCANAGIDESNLGADKQGELLLLPLDADASAEKIASGIEQATGIRPGVVITDSFGRPWRRGLLNVALGTADVPPIVDWIGEQDAYGRPLTVTQQALADEIAAASGLLSLKNAALPVCLLRGLHWQGTKEASARTLVRPLNEDLFR</sequence>
<evidence type="ECO:0000256" key="6">
    <source>
        <dbReference type="ARBA" id="ARBA00023134"/>
    </source>
</evidence>
<evidence type="ECO:0000256" key="1">
    <source>
        <dbReference type="ARBA" id="ARBA00022598"/>
    </source>
</evidence>
<dbReference type="EMBL" id="LSZO01000174">
    <property type="protein sequence ID" value="KXU36946.1"/>
    <property type="molecule type" value="Genomic_DNA"/>
</dbReference>
<evidence type="ECO:0000259" key="8">
    <source>
        <dbReference type="Pfam" id="PF01996"/>
    </source>
</evidence>
<dbReference type="InterPro" id="IPR002847">
    <property type="entry name" value="F420-0_gamma-glut_ligase-dom"/>
</dbReference>
<accession>A0A139SQU0</accession>
<keyword evidence="5" id="KW-0630">Potassium</keyword>
<evidence type="ECO:0000256" key="7">
    <source>
        <dbReference type="ARBA" id="ARBA00023211"/>
    </source>
</evidence>
<dbReference type="SUPFAM" id="SSF144010">
    <property type="entry name" value="CofE-like"/>
    <property type="match status" value="1"/>
</dbReference>
<keyword evidence="2" id="KW-0479">Metal-binding</keyword>
<keyword evidence="7" id="KW-0464">Manganese</keyword>
<name>A0A139SQU0_9GAMM</name>
<organism evidence="9 10">
    <name type="scientific">Ventosimonas gracilis</name>
    <dbReference type="NCBI Taxonomy" id="1680762"/>
    <lineage>
        <taxon>Bacteria</taxon>
        <taxon>Pseudomonadati</taxon>
        <taxon>Pseudomonadota</taxon>
        <taxon>Gammaproteobacteria</taxon>
        <taxon>Pseudomonadales</taxon>
        <taxon>Ventosimonadaceae</taxon>
        <taxon>Ventosimonas</taxon>
    </lineage>
</organism>
<protein>
    <recommendedName>
        <fullName evidence="8">Coenzyme F420:L-glutamate ligase-like domain-containing protein</fullName>
    </recommendedName>
</protein>
<dbReference type="RefSeq" id="WP_068391299.1">
    <property type="nucleotide sequence ID" value="NZ_LSZO01000174.1"/>
</dbReference>
<dbReference type="Gene3D" id="3.90.1660.10">
    <property type="entry name" value="CofE-like domain"/>
    <property type="match status" value="1"/>
</dbReference>
<reference evidence="9 10" key="1">
    <citation type="submission" date="2016-02" db="EMBL/GenBank/DDBJ databases">
        <authorList>
            <person name="Wen L."/>
            <person name="He K."/>
            <person name="Yang H."/>
        </authorList>
    </citation>
    <scope>NUCLEOTIDE SEQUENCE [LARGE SCALE GENOMIC DNA]</scope>
    <source>
        <strain evidence="9 10">CV58</strain>
    </source>
</reference>
<dbReference type="GO" id="GO:0052618">
    <property type="term" value="F:coenzyme F420-0:L-glutamate ligase activity"/>
    <property type="evidence" value="ECO:0007669"/>
    <property type="project" value="TreeGrafter"/>
</dbReference>
<keyword evidence="4" id="KW-0460">Magnesium</keyword>
<dbReference type="GO" id="GO:0005525">
    <property type="term" value="F:GTP binding"/>
    <property type="evidence" value="ECO:0007669"/>
    <property type="project" value="UniProtKB-KW"/>
</dbReference>
<evidence type="ECO:0000313" key="9">
    <source>
        <dbReference type="EMBL" id="KXU36946.1"/>
    </source>
</evidence>
<dbReference type="Pfam" id="PF01996">
    <property type="entry name" value="F420_ligase"/>
    <property type="match status" value="1"/>
</dbReference>
<dbReference type="Gene3D" id="3.30.1330.100">
    <property type="entry name" value="CofE-like"/>
    <property type="match status" value="1"/>
</dbReference>
<dbReference type="PANTHER" id="PTHR47917">
    <property type="match status" value="1"/>
</dbReference>
<keyword evidence="3" id="KW-0547">Nucleotide-binding</keyword>
<evidence type="ECO:0000313" key="10">
    <source>
        <dbReference type="Proteomes" id="UP000072660"/>
    </source>
</evidence>
<dbReference type="Proteomes" id="UP000072660">
    <property type="component" value="Unassembled WGS sequence"/>
</dbReference>
<dbReference type="GO" id="GO:0046872">
    <property type="term" value="F:metal ion binding"/>
    <property type="evidence" value="ECO:0007669"/>
    <property type="project" value="UniProtKB-KW"/>
</dbReference>
<evidence type="ECO:0000256" key="3">
    <source>
        <dbReference type="ARBA" id="ARBA00022741"/>
    </source>
</evidence>
<keyword evidence="10" id="KW-1185">Reference proteome</keyword>
<dbReference type="InterPro" id="IPR008225">
    <property type="entry name" value="F420-0_g-glutamyl_ligase"/>
</dbReference>
<feature type="domain" description="Coenzyme F420:L-glutamate ligase-like" evidence="8">
    <location>
        <begin position="14"/>
        <end position="236"/>
    </location>
</feature>
<gene>
    <name evidence="9" type="ORF">AXE65_04290</name>
</gene>
<dbReference type="AlphaFoldDB" id="A0A139SQU0"/>
<evidence type="ECO:0000256" key="5">
    <source>
        <dbReference type="ARBA" id="ARBA00022958"/>
    </source>
</evidence>
<evidence type="ECO:0000256" key="2">
    <source>
        <dbReference type="ARBA" id="ARBA00022723"/>
    </source>
</evidence>
<comment type="caution">
    <text evidence="9">The sequence shown here is derived from an EMBL/GenBank/DDBJ whole genome shotgun (WGS) entry which is preliminary data.</text>
</comment>
<keyword evidence="1" id="KW-0436">Ligase</keyword>